<protein>
    <submittedName>
        <fullName evidence="1">Uncharacterized protein</fullName>
    </submittedName>
</protein>
<sequence length="65" mass="7363">MKEDVIKHPQCIPWDLSSDYGTQMLSHLSKNAHEKARFDLDAELHGPQQYILVLRDPPPTLSHGG</sequence>
<keyword evidence="2" id="KW-1185">Reference proteome</keyword>
<organism evidence="1 2">
    <name type="scientific">Penicillium cf. viridicatum</name>
    <dbReference type="NCBI Taxonomy" id="2972119"/>
    <lineage>
        <taxon>Eukaryota</taxon>
        <taxon>Fungi</taxon>
        <taxon>Dikarya</taxon>
        <taxon>Ascomycota</taxon>
        <taxon>Pezizomycotina</taxon>
        <taxon>Eurotiomycetes</taxon>
        <taxon>Eurotiomycetidae</taxon>
        <taxon>Eurotiales</taxon>
        <taxon>Aspergillaceae</taxon>
        <taxon>Penicillium</taxon>
    </lineage>
</organism>
<evidence type="ECO:0000313" key="1">
    <source>
        <dbReference type="EMBL" id="KAJ5207920.1"/>
    </source>
</evidence>
<dbReference type="OrthoDB" id="10399416at2759"/>
<reference evidence="1" key="2">
    <citation type="journal article" date="2023" name="IMA Fungus">
        <title>Comparative genomic study of the Penicillium genus elucidates a diverse pangenome and 15 lateral gene transfer events.</title>
        <authorList>
            <person name="Petersen C."/>
            <person name="Sorensen T."/>
            <person name="Nielsen M.R."/>
            <person name="Sondergaard T.E."/>
            <person name="Sorensen J.L."/>
            <person name="Fitzpatrick D.A."/>
            <person name="Frisvad J.C."/>
            <person name="Nielsen K.L."/>
        </authorList>
    </citation>
    <scope>NUCLEOTIDE SEQUENCE</scope>
    <source>
        <strain evidence="1">IBT 20477</strain>
    </source>
</reference>
<reference evidence="1" key="1">
    <citation type="submission" date="2022-11" db="EMBL/GenBank/DDBJ databases">
        <authorList>
            <person name="Petersen C."/>
        </authorList>
    </citation>
    <scope>NUCLEOTIDE SEQUENCE</scope>
    <source>
        <strain evidence="1">IBT 20477</strain>
    </source>
</reference>
<evidence type="ECO:0000313" key="2">
    <source>
        <dbReference type="Proteomes" id="UP001150942"/>
    </source>
</evidence>
<dbReference type="EMBL" id="JAPQKQ010000002">
    <property type="protein sequence ID" value="KAJ5207920.1"/>
    <property type="molecule type" value="Genomic_DNA"/>
</dbReference>
<comment type="caution">
    <text evidence="1">The sequence shown here is derived from an EMBL/GenBank/DDBJ whole genome shotgun (WGS) entry which is preliminary data.</text>
</comment>
<proteinExistence type="predicted"/>
<dbReference type="Proteomes" id="UP001150942">
    <property type="component" value="Unassembled WGS sequence"/>
</dbReference>
<dbReference type="AlphaFoldDB" id="A0A9W9T442"/>
<name>A0A9W9T442_9EURO</name>
<accession>A0A9W9T442</accession>
<gene>
    <name evidence="1" type="ORF">N7449_002299</name>
</gene>